<evidence type="ECO:0008006" key="9">
    <source>
        <dbReference type="Google" id="ProtNLM"/>
    </source>
</evidence>
<dbReference type="PANTHER" id="PTHR43649:SF33">
    <property type="entry name" value="POLYGALACTURONAN_RHAMNOGALACTURONAN-BINDING PROTEIN YTCQ"/>
    <property type="match status" value="1"/>
</dbReference>
<dbReference type="SUPFAM" id="SSF53850">
    <property type="entry name" value="Periplasmic binding protein-like II"/>
    <property type="match status" value="1"/>
</dbReference>
<dbReference type="EMBL" id="LR130778">
    <property type="protein sequence ID" value="VDN48888.1"/>
    <property type="molecule type" value="Genomic_DNA"/>
</dbReference>
<keyword evidence="3 6" id="KW-0472">Membrane</keyword>
<organism evidence="7 8">
    <name type="scientific">Petrocella atlantisensis</name>
    <dbReference type="NCBI Taxonomy" id="2173034"/>
    <lineage>
        <taxon>Bacteria</taxon>
        <taxon>Bacillati</taxon>
        <taxon>Bacillota</taxon>
        <taxon>Clostridia</taxon>
        <taxon>Lachnospirales</taxon>
        <taxon>Vallitaleaceae</taxon>
        <taxon>Petrocella</taxon>
    </lineage>
</organism>
<keyword evidence="6" id="KW-1133">Transmembrane helix</keyword>
<dbReference type="PANTHER" id="PTHR43649">
    <property type="entry name" value="ARABINOSE-BINDING PROTEIN-RELATED"/>
    <property type="match status" value="1"/>
</dbReference>
<dbReference type="KEGG" id="cbar:PATL70BA_2977"/>
<accession>A0A3P7PIW7</accession>
<feature type="transmembrane region" description="Helical" evidence="6">
    <location>
        <begin position="15"/>
        <end position="34"/>
    </location>
</feature>
<keyword evidence="1" id="KW-1003">Cell membrane</keyword>
<dbReference type="Pfam" id="PF01547">
    <property type="entry name" value="SBP_bac_1"/>
    <property type="match status" value="1"/>
</dbReference>
<keyword evidence="6" id="KW-0812">Transmembrane</keyword>
<proteinExistence type="predicted"/>
<keyword evidence="4" id="KW-0564">Palmitate</keyword>
<evidence type="ECO:0000313" key="7">
    <source>
        <dbReference type="EMBL" id="VDN48888.1"/>
    </source>
</evidence>
<dbReference type="OrthoDB" id="367242at2"/>
<keyword evidence="5" id="KW-0449">Lipoprotein</keyword>
<name>A0A3P7PIW7_9FIRM</name>
<dbReference type="Gene3D" id="3.40.190.10">
    <property type="entry name" value="Periplasmic binding protein-like II"/>
    <property type="match status" value="1"/>
</dbReference>
<keyword evidence="8" id="KW-1185">Reference proteome</keyword>
<evidence type="ECO:0000313" key="8">
    <source>
        <dbReference type="Proteomes" id="UP000279029"/>
    </source>
</evidence>
<dbReference type="AlphaFoldDB" id="A0A3P7PIW7"/>
<reference evidence="7 8" key="1">
    <citation type="submission" date="2018-09" db="EMBL/GenBank/DDBJ databases">
        <authorList>
            <person name="Postec A."/>
        </authorList>
    </citation>
    <scope>NUCLEOTIDE SEQUENCE [LARGE SCALE GENOMIC DNA]</scope>
    <source>
        <strain evidence="7">70B-A</strain>
    </source>
</reference>
<evidence type="ECO:0000256" key="3">
    <source>
        <dbReference type="ARBA" id="ARBA00023136"/>
    </source>
</evidence>
<evidence type="ECO:0000256" key="2">
    <source>
        <dbReference type="ARBA" id="ARBA00022729"/>
    </source>
</evidence>
<evidence type="ECO:0000256" key="1">
    <source>
        <dbReference type="ARBA" id="ARBA00022475"/>
    </source>
</evidence>
<protein>
    <recommendedName>
        <fullName evidence="9">Sugar ABC transporter substrate-binding protein</fullName>
    </recommendedName>
</protein>
<evidence type="ECO:0000256" key="6">
    <source>
        <dbReference type="SAM" id="Phobius"/>
    </source>
</evidence>
<dbReference type="InterPro" id="IPR050490">
    <property type="entry name" value="Bact_solute-bd_prot1"/>
</dbReference>
<dbReference type="Proteomes" id="UP000279029">
    <property type="component" value="Chromosome"/>
</dbReference>
<evidence type="ECO:0000256" key="4">
    <source>
        <dbReference type="ARBA" id="ARBA00023139"/>
    </source>
</evidence>
<evidence type="ECO:0000256" key="5">
    <source>
        <dbReference type="ARBA" id="ARBA00023288"/>
    </source>
</evidence>
<sequence length="441" mass="50438">MINMDKSGVITKKSVIALVVIIYIILGIFFVQGLKSDKKTIVQIGIYSGNEWGVPQIDVYRIYDEAIKLFEKENPGVTVEYRSGTLMDDYSEWLAQKILNGDEPDVFIVLGEDFDTLSSIGMLEPLDVFMKSDSSFHSEDFYKKGIEAGIYDGYQYAMPFQIVPTFMIVNETLLKENNLTVPDMDWTLDEFLRMTEALTKDTNQDGINDQYGVMGYGWENTYYAAKGTFEAGDKAIDVYDEEKLKKAIEVSKALYTQNSGQNVPPYAFDQGLVGFKTFSLAEFRAYKPYPYKVKKYSDFIWEPISFPSVDHNTSIGKLYTVQWGMSSRSKNKDLAWEFIKFMSNNDEVQQMVWDYTYTLPTKISVSNKASAQDEVLSNVLDAAFLESVIDQSVIEPTFKKYQKLIESMDIRIKVNIMDDKSMQEIIRSVRVEADSILESEN</sequence>
<dbReference type="RefSeq" id="WP_125137955.1">
    <property type="nucleotide sequence ID" value="NZ_LR130778.1"/>
</dbReference>
<dbReference type="InterPro" id="IPR006059">
    <property type="entry name" value="SBP"/>
</dbReference>
<gene>
    <name evidence="7" type="ORF">PATL70BA_2977</name>
</gene>
<keyword evidence="2" id="KW-0732">Signal</keyword>